<evidence type="ECO:0000313" key="3">
    <source>
        <dbReference type="Proteomes" id="UP000043437"/>
    </source>
</evidence>
<organism evidence="2 3">
    <name type="scientific">Helicobacter ailurogastricus</name>
    <dbReference type="NCBI Taxonomy" id="1578720"/>
    <lineage>
        <taxon>Bacteria</taxon>
        <taxon>Pseudomonadati</taxon>
        <taxon>Campylobacterota</taxon>
        <taxon>Epsilonproteobacteria</taxon>
        <taxon>Campylobacterales</taxon>
        <taxon>Helicobacteraceae</taxon>
        <taxon>Helicobacter</taxon>
    </lineage>
</organism>
<gene>
    <name evidence="2" type="ORF">HAL07_15920</name>
</gene>
<dbReference type="InterPro" id="IPR004919">
    <property type="entry name" value="GmrSD_N"/>
</dbReference>
<name>A0A0K2Y480_9HELI</name>
<accession>A0A0K2Y480</accession>
<sequence>MKRYNFKNFLKDYKVEIPILQRDYVQGRRDQKSIATKFLNTLFEVLNGERGKLHLDFIYGYEKDKKFIPIDGQQRITTLWLLHLYLYKLASKLDTVDQRTCKSVRDILKNFTYSVRTGSKDFCKALVLDSEKKFENSLKSQTIRPSKAIRDASSAFGGLKNLDNDPTIGAMLCMLDLIYDHCCNKYECCSESKEKNKKGIARLKKNLKNLENITFDVFNMGKFELGEDLYIKMNARGKQLSPYENLKAFMEEKLNIKDHAQLLRHIENKWSDYFFEGEPEKFDIGGLRFLHYANIFFKYSQGINKVDDSDDIHNLDRPVGEFYAPLQDIENIRSLDRVMNILKKNRGEKFFKFEPKFSIKLEHNEICHFFSLLALAETNQEQGIGQQALTDYLRVSKHLIENCEISTNDIEKFSHLLKFISEGCHDKNIYEFLSLGGKSEKDKENEENITSFHRKIYLLEKRKAMLIKNDREREKGFEDWENILNLTSDHYILCGWVDFLLDFSDEKFDGKIEPISQSSEPSKYQCPNLEKFQQYAHLTMLIYSEEFLKEYLALFQRAFLCMGDYSFYQTNYFYGHKPTKHVRDQEATNRLLSGSQNKEKLPYFQHLLDEIIKVNGIREAIKRIVEQKKEEESTRIQGELIGMLKKRMEEIVKSYMESDAFFKRAWWDQLLIRQKGLFEFLNEKQDVFERTRRIAFKPFKPKPGDLVLVKVSLLQGVKDSSSARDLLGYGFYLYCREKGVTGLSAEYTSNSKKDEDYYKSTHFKIGDKHVFANSQKSEVKIGENTYPIDLDNVFGSFDKILEKIPANPYC</sequence>
<dbReference type="Pfam" id="PF03235">
    <property type="entry name" value="GmrSD_N"/>
    <property type="match status" value="1"/>
</dbReference>
<proteinExistence type="predicted"/>
<evidence type="ECO:0000259" key="1">
    <source>
        <dbReference type="Pfam" id="PF03235"/>
    </source>
</evidence>
<feature type="domain" description="GmrSD restriction endonucleases N-terminal" evidence="1">
    <location>
        <begin position="7"/>
        <end position="249"/>
    </location>
</feature>
<reference evidence="3" key="1">
    <citation type="submission" date="2014-12" db="EMBL/GenBank/DDBJ databases">
        <authorList>
            <person name="Jaenicke S."/>
        </authorList>
    </citation>
    <scope>NUCLEOTIDE SEQUENCE [LARGE SCALE GENOMIC DNA]</scope>
</reference>
<dbReference type="RefSeq" id="WP_053945638.1">
    <property type="nucleotide sequence ID" value="NZ_CDMG01000009.1"/>
</dbReference>
<dbReference type="EMBL" id="CDMG01000009">
    <property type="protein sequence ID" value="CRF53127.1"/>
    <property type="molecule type" value="Genomic_DNA"/>
</dbReference>
<dbReference type="Proteomes" id="UP000043437">
    <property type="component" value="Unassembled WGS sequence"/>
</dbReference>
<evidence type="ECO:0000313" key="2">
    <source>
        <dbReference type="EMBL" id="CRF53127.1"/>
    </source>
</evidence>
<dbReference type="AlphaFoldDB" id="A0A0K2Y480"/>
<protein>
    <recommendedName>
        <fullName evidence="1">GmrSD restriction endonucleases N-terminal domain-containing protein</fullName>
    </recommendedName>
</protein>
<dbReference type="GeneID" id="82132498"/>